<protein>
    <submittedName>
        <fullName evidence="1">Uncharacterized protein</fullName>
    </submittedName>
</protein>
<organism evidence="1 2">
    <name type="scientific">Paraburkholderia agricolaris</name>
    <dbReference type="NCBI Taxonomy" id="2152888"/>
    <lineage>
        <taxon>Bacteria</taxon>
        <taxon>Pseudomonadati</taxon>
        <taxon>Pseudomonadota</taxon>
        <taxon>Betaproteobacteria</taxon>
        <taxon>Burkholderiales</taxon>
        <taxon>Burkholderiaceae</taxon>
        <taxon>Paraburkholderia</taxon>
    </lineage>
</organism>
<dbReference type="RefSeq" id="WP_408326235.1">
    <property type="nucleotide sequence ID" value="NZ_JAQQFH010000002.1"/>
</dbReference>
<evidence type="ECO:0000313" key="1">
    <source>
        <dbReference type="EMBL" id="MFL9883223.1"/>
    </source>
</evidence>
<keyword evidence="2" id="KW-1185">Reference proteome</keyword>
<gene>
    <name evidence="1" type="ORF">PQR66_09315</name>
</gene>
<dbReference type="Proteomes" id="UP001629249">
    <property type="component" value="Unassembled WGS sequence"/>
</dbReference>
<name>A0ABW8ZK39_9BURK</name>
<evidence type="ECO:0000313" key="2">
    <source>
        <dbReference type="Proteomes" id="UP001629249"/>
    </source>
</evidence>
<accession>A0ABW8ZK39</accession>
<reference evidence="1 2" key="1">
    <citation type="journal article" date="2024" name="Chem. Sci.">
        <title>Discovery of megapolipeptins by genome mining of a Burkholderiales bacteria collection.</title>
        <authorList>
            <person name="Paulo B.S."/>
            <person name="Recchia M.J.J."/>
            <person name="Lee S."/>
            <person name="Fergusson C.H."/>
            <person name="Romanowski S.B."/>
            <person name="Hernandez A."/>
            <person name="Krull N."/>
            <person name="Liu D.Y."/>
            <person name="Cavanagh H."/>
            <person name="Bos A."/>
            <person name="Gray C.A."/>
            <person name="Murphy B.T."/>
            <person name="Linington R.G."/>
            <person name="Eustaquio A.S."/>
        </authorList>
    </citation>
    <scope>NUCLEOTIDE SEQUENCE [LARGE SCALE GENOMIC DNA]</scope>
    <source>
        <strain evidence="1 2">RL16-012-BIC-B</strain>
    </source>
</reference>
<sequence length="101" mass="11386">MALDINDPHHLALLFKPGALVFSTGVSQLMTEGRLDPLFYFQRHARGDWGDVPNDQRKQNNDAMGSGGAIQSAYIVHRDLRLVILTRADRSETRITLPDER</sequence>
<proteinExistence type="predicted"/>
<comment type="caution">
    <text evidence="1">The sequence shown here is derived from an EMBL/GenBank/DDBJ whole genome shotgun (WGS) entry which is preliminary data.</text>
</comment>
<dbReference type="EMBL" id="JAQQFN010000005">
    <property type="protein sequence ID" value="MFL9883223.1"/>
    <property type="molecule type" value="Genomic_DNA"/>
</dbReference>